<feature type="signal peptide" evidence="1">
    <location>
        <begin position="1"/>
        <end position="23"/>
    </location>
</feature>
<dbReference type="PROSITE" id="PS51257">
    <property type="entry name" value="PROKAR_LIPOPROTEIN"/>
    <property type="match status" value="1"/>
</dbReference>
<dbReference type="Proteomes" id="UP000016605">
    <property type="component" value="Unassembled WGS sequence"/>
</dbReference>
<proteinExistence type="predicted"/>
<sequence>MMRLTRIAATVAGIAAVALTASLAGCSASPSAEDSAVELVIGNQPAASQTAELALFKEQVAAFTKLHPKWKISTSETGWDSQTFQAKLAGGDLPTVIGVPFTEMAGLIKRGQAADITSSLDKAGVKDELNSSMVDLASKSGKTYGIPTSAYALGLAYNRDLFTQAGLDPDNPPTTWDEVRAAAKTITEKTGQPGFSQLTKDNMGGWILTAETYTRGGAMENAEGTKATFDAAPTKDALEYLKDLRWTDDSMGANALVGISDIAQDFAAGHVGMFVIQSDAFGTLTQQLKMAPEAFGFASLPTEKASDDPITLSGGNIEIVNPKASDAQKEAAVDWIKYVYLDKYTDKDNAVKAAEAAAAQGAPVAIPGLSAVSDAKYTQYLDWVSGVNNVPVDNFKPYLDRAAKQTVKAEPVANAQDVYAALDPVVQAVLTDENADIDALLKSAAATVQGKLGR</sequence>
<evidence type="ECO:0000313" key="3">
    <source>
        <dbReference type="Proteomes" id="UP000016605"/>
    </source>
</evidence>
<dbReference type="SUPFAM" id="SSF53850">
    <property type="entry name" value="Periplasmic binding protein-like II"/>
    <property type="match status" value="1"/>
</dbReference>
<reference evidence="2 3" key="1">
    <citation type="submission" date="2013-08" db="EMBL/GenBank/DDBJ databases">
        <authorList>
            <person name="Weinstock G."/>
            <person name="Sodergren E."/>
            <person name="Wylie T."/>
            <person name="Fulton L."/>
            <person name="Fulton R."/>
            <person name="Fronick C."/>
            <person name="O'Laughlin M."/>
            <person name="Godfrey J."/>
            <person name="Miner T."/>
            <person name="Herter B."/>
            <person name="Appelbaum E."/>
            <person name="Cordes M."/>
            <person name="Lek S."/>
            <person name="Wollam A."/>
            <person name="Pepin K.H."/>
            <person name="Palsikar V.B."/>
            <person name="Mitreva M."/>
            <person name="Wilson R.K."/>
        </authorList>
    </citation>
    <scope>NUCLEOTIDE SEQUENCE [LARGE SCALE GENOMIC DNA]</scope>
    <source>
        <strain evidence="2 3">ATCC 14665</strain>
    </source>
</reference>
<keyword evidence="1" id="KW-0732">Signal</keyword>
<dbReference type="AlphaFoldDB" id="U2R2D4"/>
<evidence type="ECO:0000313" key="2">
    <source>
        <dbReference type="EMBL" id="ERK69425.1"/>
    </source>
</evidence>
<dbReference type="InterPro" id="IPR050490">
    <property type="entry name" value="Bact_solute-bd_prot1"/>
</dbReference>
<feature type="chain" id="PRO_5004633651" evidence="1">
    <location>
        <begin position="24"/>
        <end position="454"/>
    </location>
</feature>
<dbReference type="EMBL" id="AWVQ01000711">
    <property type="protein sequence ID" value="ERK69425.1"/>
    <property type="molecule type" value="Genomic_DNA"/>
</dbReference>
<dbReference type="HOGENOM" id="CLU_031285_8_0_11"/>
<dbReference type="PATRIC" id="fig|1358026.3.peg.3485"/>
<protein>
    <submittedName>
        <fullName evidence="2">ABC transporter, solute-binding protein</fullName>
    </submittedName>
</protein>
<name>U2R2D4_LEIAQ</name>
<dbReference type="PANTHER" id="PTHR43649">
    <property type="entry name" value="ARABINOSE-BINDING PROTEIN-RELATED"/>
    <property type="match status" value="1"/>
</dbReference>
<organism evidence="2 3">
    <name type="scientific">Leifsonia aquatica ATCC 14665</name>
    <dbReference type="NCBI Taxonomy" id="1358026"/>
    <lineage>
        <taxon>Bacteria</taxon>
        <taxon>Bacillati</taxon>
        <taxon>Actinomycetota</taxon>
        <taxon>Actinomycetes</taxon>
        <taxon>Micrococcales</taxon>
        <taxon>Microbacteriaceae</taxon>
        <taxon>Leifsonia</taxon>
    </lineage>
</organism>
<gene>
    <name evidence="2" type="ORF">N136_04255</name>
</gene>
<dbReference type="Pfam" id="PF01547">
    <property type="entry name" value="SBP_bac_1"/>
    <property type="match status" value="1"/>
</dbReference>
<dbReference type="InterPro" id="IPR006059">
    <property type="entry name" value="SBP"/>
</dbReference>
<dbReference type="Gene3D" id="3.40.190.10">
    <property type="entry name" value="Periplasmic binding protein-like II"/>
    <property type="match status" value="1"/>
</dbReference>
<comment type="caution">
    <text evidence="2">The sequence shown here is derived from an EMBL/GenBank/DDBJ whole genome shotgun (WGS) entry which is preliminary data.</text>
</comment>
<dbReference type="OrthoDB" id="2644341at2"/>
<dbReference type="PANTHER" id="PTHR43649:SF16">
    <property type="entry name" value="SUGAR-BINDING LIPOPROTEIN"/>
    <property type="match status" value="1"/>
</dbReference>
<evidence type="ECO:0000256" key="1">
    <source>
        <dbReference type="SAM" id="SignalP"/>
    </source>
</evidence>
<accession>U2R2D4</accession>